<gene>
    <name evidence="5" type="primary">LOC108632343</name>
</gene>
<evidence type="ECO:0000313" key="5">
    <source>
        <dbReference type="RefSeq" id="XP_017892341.1"/>
    </source>
</evidence>
<dbReference type="RefSeq" id="XP_017892341.1">
    <property type="nucleotide sequence ID" value="XM_018036852.2"/>
</dbReference>
<proteinExistence type="inferred from homology"/>
<dbReference type="CTD" id="38714"/>
<evidence type="ECO:0000256" key="1">
    <source>
        <dbReference type="ARBA" id="ARBA00006180"/>
    </source>
</evidence>
<dbReference type="PANTHER" id="PTHR12634:SF8">
    <property type="entry name" value="FIERY MOUNTAIN, ISOFORM D"/>
    <property type="match status" value="1"/>
</dbReference>
<keyword evidence="4" id="KW-1185">Reference proteome</keyword>
<protein>
    <submittedName>
        <fullName evidence="5">Serine/threonine-protein phosphatase 6 regulatory subunit 3 isoform X1</fullName>
    </submittedName>
</protein>
<evidence type="ECO:0000256" key="2">
    <source>
        <dbReference type="ARBA" id="ARBA00023306"/>
    </source>
</evidence>
<evidence type="ECO:0000256" key="3">
    <source>
        <dbReference type="SAM" id="MobiDB-lite"/>
    </source>
</evidence>
<feature type="compositionally biased region" description="Acidic residues" evidence="3">
    <location>
        <begin position="676"/>
        <end position="686"/>
    </location>
</feature>
<dbReference type="GO" id="GO:0019903">
    <property type="term" value="F:protein phosphatase binding"/>
    <property type="evidence" value="ECO:0007669"/>
    <property type="project" value="InterPro"/>
</dbReference>
<dbReference type="KEGG" id="ccal:108632343"/>
<organism evidence="4 5">
    <name type="scientific">Ceratina calcarata</name>
    <dbReference type="NCBI Taxonomy" id="156304"/>
    <lineage>
        <taxon>Eukaryota</taxon>
        <taxon>Metazoa</taxon>
        <taxon>Ecdysozoa</taxon>
        <taxon>Arthropoda</taxon>
        <taxon>Hexapoda</taxon>
        <taxon>Insecta</taxon>
        <taxon>Pterygota</taxon>
        <taxon>Neoptera</taxon>
        <taxon>Endopterygota</taxon>
        <taxon>Hymenoptera</taxon>
        <taxon>Apocrita</taxon>
        <taxon>Aculeata</taxon>
        <taxon>Apoidea</taxon>
        <taxon>Anthophila</taxon>
        <taxon>Apidae</taxon>
        <taxon>Ceratina</taxon>
        <taxon>Zadontomerus</taxon>
    </lineage>
</organism>
<dbReference type="GO" id="GO:0005829">
    <property type="term" value="C:cytosol"/>
    <property type="evidence" value="ECO:0007669"/>
    <property type="project" value="TreeGrafter"/>
</dbReference>
<dbReference type="SUPFAM" id="SSF48371">
    <property type="entry name" value="ARM repeat"/>
    <property type="match status" value="1"/>
</dbReference>
<dbReference type="AlphaFoldDB" id="A0AAJ7JFI2"/>
<sequence length="947" mass="106470">MFWANNYMSSPNIEALLNKENVTLHELMDEEDILQECKGQNKKLIEYLARSDVLEELISLTTREPSTDIEERWRYRYPNIACELLTCDVPILNEKLAGNETLLAKLYSFIDTDQPLNPLLASFFSKTIGVLIGHKTVQNWYSYQFTCLQLLAFLKSRQTCVDLLLRHLETSAIMDLVLKLVSQVEGNMRQHILNWLDGQRLVQRLVKLMSPDSEASRHANASQLLCDMVTAARENRRTSTSRTGPDPILNTLESPDTVGLILETVLTGDRKVESSIIGGIQVLLTLFPKTNDESGMNEGNSVQNGMEDEGTMDSTEDRVKMSYATLPYFEQLHRLLTDPPYKPPVKTTLGVLECPVGITRLHVAKLFVTLMATDNEKIYETLVELGTFQTLLDLFFRYVWNNFLHTQVQCCLALAVNCDFKETNDVIYDNVFNRCRLIERILEACDKSDAATTENEKNENQRQGYMGHLINIANNIVNRRESSERLDKFFKDNLSPECLSKWDNFVDTELAKINKIHRILLGGKAEIMTGSSDNPDEYSSYPPEDFLRIQRVEQFYSKYVSQHMTPQFTQNFGFHDEEFNDGDDVLPTSVDQLTTLAFTLSEEDLDKSEDMFTKICQQKQKADLEDGNAGAEWGADEGELTFQTVVDKRDWPSKQQQHQQRQLRQQQQQQQNDSNSSDDEEDDETLMDVQSFPKLSAERSYLFSGLASIETVADTATATTTRHWDVDPWDVVPSAESVESTGWANFDNFENTLNMENTVIIDNNKICDESKKERESYTESVVDNETTTTTTATVTTTSTTTDTAALESVKIAAVETIGAAGDTKIEDSSIDRSNASPPHVETNVNRSTEIAADAAAAATTDGSSLYGSYIADKNANPNEIIVDHSREIKCEGNNVEKVMVESTETTVQSEIRSSSECENSFSGKRNEIPEAAAAAAAAAELPSTYAK</sequence>
<dbReference type="GeneID" id="108632343"/>
<dbReference type="InterPro" id="IPR007587">
    <property type="entry name" value="SAPS"/>
</dbReference>
<dbReference type="Proteomes" id="UP000694925">
    <property type="component" value="Unplaced"/>
</dbReference>
<feature type="compositionally biased region" description="Low complexity" evidence="3">
    <location>
        <begin position="655"/>
        <end position="675"/>
    </location>
</feature>
<reference evidence="5" key="1">
    <citation type="submission" date="2025-08" db="UniProtKB">
        <authorList>
            <consortium name="RefSeq"/>
        </authorList>
    </citation>
    <scope>IDENTIFICATION</scope>
    <source>
        <tissue evidence="5">Whole body</tissue>
    </source>
</reference>
<evidence type="ECO:0000313" key="4">
    <source>
        <dbReference type="Proteomes" id="UP000694925"/>
    </source>
</evidence>
<feature type="region of interest" description="Disordered" evidence="3">
    <location>
        <begin position="650"/>
        <end position="686"/>
    </location>
</feature>
<comment type="similarity">
    <text evidence="1">Belongs to the SAPS family.</text>
</comment>
<name>A0AAJ7JFI2_9HYME</name>
<dbReference type="PANTHER" id="PTHR12634">
    <property type="entry name" value="SIT4 YEAST -ASSOCIATING PROTEIN-RELATED"/>
    <property type="match status" value="1"/>
</dbReference>
<keyword evidence="2" id="KW-0131">Cell cycle</keyword>
<dbReference type="GO" id="GO:0005634">
    <property type="term" value="C:nucleus"/>
    <property type="evidence" value="ECO:0007669"/>
    <property type="project" value="TreeGrafter"/>
</dbReference>
<dbReference type="Pfam" id="PF04499">
    <property type="entry name" value="SAPS"/>
    <property type="match status" value="1"/>
</dbReference>
<dbReference type="GO" id="GO:0019888">
    <property type="term" value="F:protein phosphatase regulator activity"/>
    <property type="evidence" value="ECO:0007669"/>
    <property type="project" value="TreeGrafter"/>
</dbReference>
<dbReference type="InterPro" id="IPR016024">
    <property type="entry name" value="ARM-type_fold"/>
</dbReference>
<accession>A0AAJ7JFI2</accession>